<keyword evidence="8 14" id="KW-1133">Transmembrane helix</keyword>
<comment type="similarity">
    <text evidence="2 13">Belongs to the CDS family.</text>
</comment>
<comment type="pathway">
    <text evidence="13">Phospholipid metabolism; CDP-diacylglycerol biosynthesis; CDP-diacylglycerol from sn-glycerol 3-phosphate: step 3/3.</text>
</comment>
<evidence type="ECO:0000256" key="13">
    <source>
        <dbReference type="RuleBase" id="RU003938"/>
    </source>
</evidence>
<protein>
    <recommendedName>
        <fullName evidence="13">Phosphatidate cytidylyltransferase</fullName>
        <ecNumber evidence="13">2.7.7.41</ecNumber>
    </recommendedName>
</protein>
<dbReference type="AlphaFoldDB" id="A0A485LJ65"/>
<evidence type="ECO:0000256" key="5">
    <source>
        <dbReference type="ARBA" id="ARBA00022679"/>
    </source>
</evidence>
<comment type="subcellular location">
    <subcellularLocation>
        <location evidence="1">Cell membrane</location>
        <topology evidence="1">Multi-pass membrane protein</topology>
    </subcellularLocation>
</comment>
<feature type="transmembrane region" description="Helical" evidence="14">
    <location>
        <begin position="303"/>
        <end position="324"/>
    </location>
</feature>
<keyword evidence="17" id="KW-1185">Reference proteome</keyword>
<evidence type="ECO:0000256" key="6">
    <source>
        <dbReference type="ARBA" id="ARBA00022692"/>
    </source>
</evidence>
<evidence type="ECO:0000313" key="17">
    <source>
        <dbReference type="Proteomes" id="UP000332933"/>
    </source>
</evidence>
<dbReference type="Proteomes" id="UP000332933">
    <property type="component" value="Unassembled WGS sequence"/>
</dbReference>
<evidence type="ECO:0000256" key="14">
    <source>
        <dbReference type="SAM" id="Phobius"/>
    </source>
</evidence>
<evidence type="ECO:0000256" key="2">
    <source>
        <dbReference type="ARBA" id="ARBA00010185"/>
    </source>
</evidence>
<name>A0A485LJ65_9STRA</name>
<dbReference type="InterPro" id="IPR000374">
    <property type="entry name" value="PC_trans"/>
</dbReference>
<dbReference type="Pfam" id="PF01148">
    <property type="entry name" value="CTP_transf_1"/>
    <property type="match status" value="1"/>
</dbReference>
<keyword evidence="11" id="KW-0594">Phospholipid biosynthesis</keyword>
<feature type="transmembrane region" description="Helical" evidence="14">
    <location>
        <begin position="134"/>
        <end position="153"/>
    </location>
</feature>
<evidence type="ECO:0000256" key="4">
    <source>
        <dbReference type="ARBA" id="ARBA00022516"/>
    </source>
</evidence>
<keyword evidence="4" id="KW-0444">Lipid biosynthesis</keyword>
<dbReference type="UniPathway" id="UPA00557">
    <property type="reaction ID" value="UER00614"/>
</dbReference>
<evidence type="ECO:0000313" key="15">
    <source>
        <dbReference type="EMBL" id="KAF0686704.1"/>
    </source>
</evidence>
<sequence>MTVSMASPPPPAEESVWRNFVKRLISGVVLSTAVISIFLFCPRIATSMLMSILLAGCSYEYAWLVARIQPLVLHDPMPVDLDRYAISSLASKWHVQSRAAATALFSLGITTIVVAVAIVVYVSGGLDDIDNETFYATFIPYTTVSSFVGSVAASLSPTPAAAIGIGLSQLAFVVIILDTILCPFDDVHCTYVIDPAFVLSMQAMLVCITHLAQSRPAASFVADTYVSILLDQLGVVYLVGLVQILSNFVDLSAVSDGRHVVIALLFAVWGADSGSYFTGHFLKYVRYTRYHRLAPHLSPNKDVEGTAGGVVIGLVTMYIATTIIGVQTSVVVRVLITAIAILFSRCGDLFESLIKRAANVKDSSHLIPGHGGILDRVDALLFAAMIYALYNIHVKFLD</sequence>
<keyword evidence="12" id="KW-1208">Phospholipid metabolism</keyword>
<feature type="transmembrane region" description="Helical" evidence="14">
    <location>
        <begin position="192"/>
        <end position="212"/>
    </location>
</feature>
<feature type="transmembrane region" description="Helical" evidence="14">
    <location>
        <begin position="224"/>
        <end position="248"/>
    </location>
</feature>
<dbReference type="PROSITE" id="PS01315">
    <property type="entry name" value="CDS"/>
    <property type="match status" value="1"/>
</dbReference>
<organism evidence="16 17">
    <name type="scientific">Aphanomyces stellatus</name>
    <dbReference type="NCBI Taxonomy" id="120398"/>
    <lineage>
        <taxon>Eukaryota</taxon>
        <taxon>Sar</taxon>
        <taxon>Stramenopiles</taxon>
        <taxon>Oomycota</taxon>
        <taxon>Saprolegniomycetes</taxon>
        <taxon>Saprolegniales</taxon>
        <taxon>Verrucalvaceae</taxon>
        <taxon>Aphanomyces</taxon>
    </lineage>
</organism>
<feature type="transmembrane region" description="Helical" evidence="14">
    <location>
        <begin position="160"/>
        <end position="180"/>
    </location>
</feature>
<dbReference type="PANTHER" id="PTHR46382">
    <property type="entry name" value="PHOSPHATIDATE CYTIDYLYLTRANSFERASE"/>
    <property type="match status" value="1"/>
</dbReference>
<evidence type="ECO:0000256" key="7">
    <source>
        <dbReference type="ARBA" id="ARBA00022695"/>
    </source>
</evidence>
<dbReference type="EMBL" id="VJMH01006979">
    <property type="protein sequence ID" value="KAF0686704.1"/>
    <property type="molecule type" value="Genomic_DNA"/>
</dbReference>
<keyword evidence="10 14" id="KW-0472">Membrane</keyword>
<reference evidence="15" key="2">
    <citation type="submission" date="2019-06" db="EMBL/GenBank/DDBJ databases">
        <title>Genomics analysis of Aphanomyces spp. identifies a new class of oomycete effector associated with host adaptation.</title>
        <authorList>
            <person name="Gaulin E."/>
        </authorList>
    </citation>
    <scope>NUCLEOTIDE SEQUENCE</scope>
    <source>
        <strain evidence="15">CBS 578.67</strain>
    </source>
</reference>
<feature type="transmembrane region" description="Helical" evidence="14">
    <location>
        <begin position="20"/>
        <end position="41"/>
    </location>
</feature>
<keyword evidence="5 13" id="KW-0808">Transferase</keyword>
<evidence type="ECO:0000256" key="8">
    <source>
        <dbReference type="ARBA" id="ARBA00022989"/>
    </source>
</evidence>
<proteinExistence type="inferred from homology"/>
<evidence type="ECO:0000256" key="12">
    <source>
        <dbReference type="ARBA" id="ARBA00023264"/>
    </source>
</evidence>
<gene>
    <name evidence="16" type="primary">Aste57867_21546</name>
    <name evidence="15" type="ORF">As57867_021477</name>
    <name evidence="16" type="ORF">ASTE57867_21546</name>
</gene>
<evidence type="ECO:0000256" key="10">
    <source>
        <dbReference type="ARBA" id="ARBA00023136"/>
    </source>
</evidence>
<feature type="transmembrane region" description="Helical" evidence="14">
    <location>
        <begin position="99"/>
        <end position="122"/>
    </location>
</feature>
<evidence type="ECO:0000256" key="11">
    <source>
        <dbReference type="ARBA" id="ARBA00023209"/>
    </source>
</evidence>
<dbReference type="OrthoDB" id="10260889at2759"/>
<feature type="transmembrane region" description="Helical" evidence="14">
    <location>
        <begin position="260"/>
        <end position="282"/>
    </location>
</feature>
<evidence type="ECO:0000256" key="3">
    <source>
        <dbReference type="ARBA" id="ARBA00022475"/>
    </source>
</evidence>
<dbReference type="GO" id="GO:0004605">
    <property type="term" value="F:phosphatidate cytidylyltransferase activity"/>
    <property type="evidence" value="ECO:0007669"/>
    <property type="project" value="UniProtKB-EC"/>
</dbReference>
<keyword evidence="9" id="KW-0443">Lipid metabolism</keyword>
<dbReference type="GO" id="GO:0005886">
    <property type="term" value="C:plasma membrane"/>
    <property type="evidence" value="ECO:0007669"/>
    <property type="project" value="UniProtKB-SubCell"/>
</dbReference>
<keyword evidence="3" id="KW-1003">Cell membrane</keyword>
<dbReference type="GO" id="GO:0016024">
    <property type="term" value="P:CDP-diacylglycerol biosynthetic process"/>
    <property type="evidence" value="ECO:0007669"/>
    <property type="project" value="UniProtKB-UniPathway"/>
</dbReference>
<dbReference type="PANTHER" id="PTHR46382:SF1">
    <property type="entry name" value="PHOSPHATIDATE CYTIDYLYLTRANSFERASE"/>
    <property type="match status" value="1"/>
</dbReference>
<dbReference type="EC" id="2.7.7.41" evidence="13"/>
<accession>A0A485LJ65</accession>
<feature type="transmembrane region" description="Helical" evidence="14">
    <location>
        <begin position="330"/>
        <end position="350"/>
    </location>
</feature>
<keyword evidence="7 13" id="KW-0548">Nucleotidyltransferase</keyword>
<dbReference type="EMBL" id="CAADRA010007005">
    <property type="protein sequence ID" value="VFT98216.1"/>
    <property type="molecule type" value="Genomic_DNA"/>
</dbReference>
<reference evidence="16 17" key="1">
    <citation type="submission" date="2019-03" db="EMBL/GenBank/DDBJ databases">
        <authorList>
            <person name="Gaulin E."/>
            <person name="Dumas B."/>
        </authorList>
    </citation>
    <scope>NUCLEOTIDE SEQUENCE [LARGE SCALE GENOMIC DNA]</scope>
    <source>
        <strain evidence="16">CBS 568.67</strain>
    </source>
</reference>
<keyword evidence="6 13" id="KW-0812">Transmembrane</keyword>
<comment type="catalytic activity">
    <reaction evidence="13">
        <text>a 1,2-diacyl-sn-glycero-3-phosphate + CTP + H(+) = a CDP-1,2-diacyl-sn-glycerol + diphosphate</text>
        <dbReference type="Rhea" id="RHEA:16229"/>
        <dbReference type="ChEBI" id="CHEBI:15378"/>
        <dbReference type="ChEBI" id="CHEBI:33019"/>
        <dbReference type="ChEBI" id="CHEBI:37563"/>
        <dbReference type="ChEBI" id="CHEBI:58332"/>
        <dbReference type="ChEBI" id="CHEBI:58608"/>
        <dbReference type="EC" id="2.7.7.41"/>
    </reaction>
</comment>
<evidence type="ECO:0000313" key="16">
    <source>
        <dbReference type="EMBL" id="VFT98216.1"/>
    </source>
</evidence>
<evidence type="ECO:0000256" key="1">
    <source>
        <dbReference type="ARBA" id="ARBA00004651"/>
    </source>
</evidence>
<evidence type="ECO:0000256" key="9">
    <source>
        <dbReference type="ARBA" id="ARBA00023098"/>
    </source>
</evidence>